<dbReference type="Proteomes" id="UP000634608">
    <property type="component" value="Unassembled WGS sequence"/>
</dbReference>
<evidence type="ECO:0000313" key="1">
    <source>
        <dbReference type="EMBL" id="MBD0222749.1"/>
    </source>
</evidence>
<dbReference type="GO" id="GO:0016787">
    <property type="term" value="F:hydrolase activity"/>
    <property type="evidence" value="ECO:0007669"/>
    <property type="project" value="UniProtKB-KW"/>
</dbReference>
<reference evidence="1" key="1">
    <citation type="submission" date="2020-08" db="EMBL/GenBank/DDBJ databases">
        <title>Diversity of carbapenem-resistant Acinetobacter baumannii and bacteriophage-mediated spread of the Oxa23 carbapenemase.</title>
        <authorList>
            <person name="Abouelfetouh A."/>
            <person name="Mattock J."/>
            <person name="Turner D."/>
            <person name="Li E."/>
            <person name="Evans B.A."/>
        </authorList>
    </citation>
    <scope>NUCLEOTIDE SEQUENCE</scope>
    <source>
        <strain evidence="1">A86</strain>
    </source>
</reference>
<name>A0A8I0FD17_ACIBA</name>
<comment type="caution">
    <text evidence="1">The sequence shown here is derived from an EMBL/GenBank/DDBJ whole genome shotgun (WGS) entry which is preliminary data.</text>
</comment>
<accession>A0A8I0FD17</accession>
<keyword evidence="1" id="KW-0378">Hydrolase</keyword>
<dbReference type="AlphaFoldDB" id="A0A8I0FD17"/>
<dbReference type="EMBL" id="JACSVK010000726">
    <property type="protein sequence ID" value="MBD0222749.1"/>
    <property type="molecule type" value="Genomic_DNA"/>
</dbReference>
<sequence length="76" mass="8732">IYSISGTGDKFIAPVKGCYKYLKAFENQDNVFREFGCSNNNLENYSHSRIVLSQNAAKEVWPTILQWIDKNSKEVL</sequence>
<protein>
    <submittedName>
        <fullName evidence="1">Alpha/beta hydrolase</fullName>
    </submittedName>
</protein>
<evidence type="ECO:0000313" key="2">
    <source>
        <dbReference type="Proteomes" id="UP000634608"/>
    </source>
</evidence>
<gene>
    <name evidence="1" type="ORF">IAG11_23290</name>
</gene>
<feature type="non-terminal residue" evidence="1">
    <location>
        <position position="1"/>
    </location>
</feature>
<organism evidence="1 2">
    <name type="scientific">Acinetobacter baumannii</name>
    <dbReference type="NCBI Taxonomy" id="470"/>
    <lineage>
        <taxon>Bacteria</taxon>
        <taxon>Pseudomonadati</taxon>
        <taxon>Pseudomonadota</taxon>
        <taxon>Gammaproteobacteria</taxon>
        <taxon>Moraxellales</taxon>
        <taxon>Moraxellaceae</taxon>
        <taxon>Acinetobacter</taxon>
        <taxon>Acinetobacter calcoaceticus/baumannii complex</taxon>
    </lineage>
</organism>
<proteinExistence type="predicted"/>